<dbReference type="OrthoDB" id="3362145at2"/>
<keyword evidence="4" id="KW-1185">Reference proteome</keyword>
<dbReference type="InterPro" id="IPR027417">
    <property type="entry name" value="P-loop_NTPase"/>
</dbReference>
<comment type="caution">
    <text evidence="3">The sequence shown here is derived from an EMBL/GenBank/DDBJ whole genome shotgun (WGS) entry which is preliminary data.</text>
</comment>
<proteinExistence type="predicted"/>
<dbReference type="EMBL" id="QQAZ01000005">
    <property type="protein sequence ID" value="RDI50630.1"/>
    <property type="molecule type" value="Genomic_DNA"/>
</dbReference>
<dbReference type="Proteomes" id="UP000255355">
    <property type="component" value="Unassembled WGS sequence"/>
</dbReference>
<dbReference type="InterPro" id="IPR002182">
    <property type="entry name" value="NB-ARC"/>
</dbReference>
<gene>
    <name evidence="3" type="ORF">DFR68_105107</name>
</gene>
<dbReference type="STRING" id="1210089.GCA_001613165_05597"/>
<sequence length="456" mass="49698">MGRREKPLDTRTGPLAAFAGDLRKLRAAAGNPSYRRMASVALYSPSVLSEAASGHRIPTLQVTLAFVRACDGDTTEWEQRWREIRGDNGFEPAEPSGDDRQPEAIGHPHPAQLPIGVHDFVGRTAEFEGARAMLTHAAEGRVPLLIRGAVGIGKTTFALRIAHRMTGEFPDGQLWADMGADDVQPMEVMAGFLQALGVPPDRIPVDDMHRIGLYRSMLAQRRVVVVLDDVRDERRVRPLLARSRTSQILVTSRSRLLGLDGIRRTTLTPLPRTDSLALLRLLIGNDRVRAEHDAALRITHFCAHLPLAITIAGRKIAAQPGRRLGEVADRLDAGIQVADWLRIGDVSLAGSLLPAYLSLPPLAKHVVHMCTAGADEVTPGGLARVLHISVDAAEHAVDSLIDCGLLHRVSAPERYLLPSLVGRLVAQQTSRFAMYPEMDTVELPVVDLRTADPMIG</sequence>
<protein>
    <submittedName>
        <fullName evidence="3">NB-ARC domain-containing protein</fullName>
    </submittedName>
</protein>
<dbReference type="PANTHER" id="PTHR47691">
    <property type="entry name" value="REGULATOR-RELATED"/>
    <property type="match status" value="1"/>
</dbReference>
<dbReference type="Pfam" id="PF00931">
    <property type="entry name" value="NB-ARC"/>
    <property type="match status" value="1"/>
</dbReference>
<name>A0A370H336_9NOCA</name>
<evidence type="ECO:0000313" key="4">
    <source>
        <dbReference type="Proteomes" id="UP000255355"/>
    </source>
</evidence>
<evidence type="ECO:0000313" key="3">
    <source>
        <dbReference type="EMBL" id="RDI50630.1"/>
    </source>
</evidence>
<reference evidence="3 4" key="1">
    <citation type="submission" date="2018-07" db="EMBL/GenBank/DDBJ databases">
        <title>Genomic Encyclopedia of Type Strains, Phase IV (KMG-IV): sequencing the most valuable type-strain genomes for metagenomic binning, comparative biology and taxonomic classification.</title>
        <authorList>
            <person name="Goeker M."/>
        </authorList>
    </citation>
    <scope>NUCLEOTIDE SEQUENCE [LARGE SCALE GENOMIC DNA]</scope>
    <source>
        <strain evidence="3 4">DSM 44952</strain>
    </source>
</reference>
<dbReference type="Gene3D" id="3.40.50.300">
    <property type="entry name" value="P-loop containing nucleotide triphosphate hydrolases"/>
    <property type="match status" value="1"/>
</dbReference>
<dbReference type="AlphaFoldDB" id="A0A370H336"/>
<evidence type="ECO:0000256" key="1">
    <source>
        <dbReference type="SAM" id="MobiDB-lite"/>
    </source>
</evidence>
<evidence type="ECO:0000259" key="2">
    <source>
        <dbReference type="Pfam" id="PF00931"/>
    </source>
</evidence>
<dbReference type="GO" id="GO:0043531">
    <property type="term" value="F:ADP binding"/>
    <property type="evidence" value="ECO:0007669"/>
    <property type="project" value="InterPro"/>
</dbReference>
<feature type="region of interest" description="Disordered" evidence="1">
    <location>
        <begin position="83"/>
        <end position="106"/>
    </location>
</feature>
<dbReference type="PRINTS" id="PR00364">
    <property type="entry name" value="DISEASERSIST"/>
</dbReference>
<feature type="domain" description="NB-ARC" evidence="2">
    <location>
        <begin position="144"/>
        <end position="255"/>
    </location>
</feature>
<dbReference type="PANTHER" id="PTHR47691:SF3">
    <property type="entry name" value="HTH-TYPE TRANSCRIPTIONAL REGULATOR RV0890C-RELATED"/>
    <property type="match status" value="1"/>
</dbReference>
<dbReference type="SUPFAM" id="SSF52540">
    <property type="entry name" value="P-loop containing nucleoside triphosphate hydrolases"/>
    <property type="match status" value="1"/>
</dbReference>
<dbReference type="RefSeq" id="WP_068025933.1">
    <property type="nucleotide sequence ID" value="NZ_QQAZ01000005.1"/>
</dbReference>
<organism evidence="3 4">
    <name type="scientific">Nocardia mexicana</name>
    <dbReference type="NCBI Taxonomy" id="279262"/>
    <lineage>
        <taxon>Bacteria</taxon>
        <taxon>Bacillati</taxon>
        <taxon>Actinomycetota</taxon>
        <taxon>Actinomycetes</taxon>
        <taxon>Mycobacteriales</taxon>
        <taxon>Nocardiaceae</taxon>
        <taxon>Nocardia</taxon>
    </lineage>
</organism>
<accession>A0A370H336</accession>